<protein>
    <submittedName>
        <fullName evidence="2">Uncharacterized protein</fullName>
    </submittedName>
</protein>
<dbReference type="AlphaFoldDB" id="A0A1Y6LYN9"/>
<name>A0A1Y6LYN9_ZYMTR</name>
<evidence type="ECO:0000256" key="1">
    <source>
        <dbReference type="SAM" id="MobiDB-lite"/>
    </source>
</evidence>
<evidence type="ECO:0000313" key="2">
    <source>
        <dbReference type="EMBL" id="SMY27801.1"/>
    </source>
</evidence>
<proteinExistence type="predicted"/>
<sequence length="133" mass="13987">MCTQLLIWCSCHHGEFLPINRCPQGLALGVCWTVVHGNGDIVVPQKCSYCMAGLNERMPLGGVRPVAGLAVRVEGKGMAEGKRRDSKVDGETNGDAGGKEWWDVVEDLGCEVGEGGKGAGLAGGDGGELWPYS</sequence>
<gene>
    <name evidence="2" type="ORF">ZT1A5_G9246</name>
</gene>
<dbReference type="EMBL" id="LT882684">
    <property type="protein sequence ID" value="SMY27801.1"/>
    <property type="molecule type" value="Genomic_DNA"/>
</dbReference>
<dbReference type="Proteomes" id="UP000215453">
    <property type="component" value="Chromosome 9"/>
</dbReference>
<organism evidence="2 3">
    <name type="scientific">Zymoseptoria tritici ST99CH_1A5</name>
    <dbReference type="NCBI Taxonomy" id="1276529"/>
    <lineage>
        <taxon>Eukaryota</taxon>
        <taxon>Fungi</taxon>
        <taxon>Dikarya</taxon>
        <taxon>Ascomycota</taxon>
        <taxon>Pezizomycotina</taxon>
        <taxon>Dothideomycetes</taxon>
        <taxon>Dothideomycetidae</taxon>
        <taxon>Mycosphaerellales</taxon>
        <taxon>Mycosphaerellaceae</taxon>
        <taxon>Zymoseptoria</taxon>
    </lineage>
</organism>
<reference evidence="2 3" key="1">
    <citation type="submission" date="2016-10" db="EMBL/GenBank/DDBJ databases">
        <authorList>
            <person name="Varghese N."/>
        </authorList>
    </citation>
    <scope>NUCLEOTIDE SEQUENCE [LARGE SCALE GENOMIC DNA]</scope>
</reference>
<accession>A0A1Y6LYN9</accession>
<evidence type="ECO:0000313" key="3">
    <source>
        <dbReference type="Proteomes" id="UP000215453"/>
    </source>
</evidence>
<feature type="region of interest" description="Disordered" evidence="1">
    <location>
        <begin position="77"/>
        <end position="99"/>
    </location>
</feature>
<feature type="compositionally biased region" description="Basic and acidic residues" evidence="1">
    <location>
        <begin position="77"/>
        <end position="90"/>
    </location>
</feature>